<evidence type="ECO:0000313" key="3">
    <source>
        <dbReference type="Proteomes" id="UP000054783"/>
    </source>
</evidence>
<evidence type="ECO:0000256" key="1">
    <source>
        <dbReference type="SAM" id="MobiDB-lite"/>
    </source>
</evidence>
<evidence type="ECO:0000313" key="2">
    <source>
        <dbReference type="EMBL" id="KRY08643.1"/>
    </source>
</evidence>
<reference evidence="2 3" key="1">
    <citation type="submission" date="2015-01" db="EMBL/GenBank/DDBJ databases">
        <title>Evolution of Trichinella species and genotypes.</title>
        <authorList>
            <person name="Korhonen P.K."/>
            <person name="Edoardo P."/>
            <person name="Giuseppe L.R."/>
            <person name="Gasser R.B."/>
        </authorList>
    </citation>
    <scope>NUCLEOTIDE SEQUENCE [LARGE SCALE GENOMIC DNA]</scope>
    <source>
        <strain evidence="2">ISS2496</strain>
    </source>
</reference>
<gene>
    <name evidence="2" type="ORF">T12_11591</name>
</gene>
<comment type="caution">
    <text evidence="2">The sequence shown here is derived from an EMBL/GenBank/DDBJ whole genome shotgun (WGS) entry which is preliminary data.</text>
</comment>
<dbReference type="Proteomes" id="UP000054783">
    <property type="component" value="Unassembled WGS sequence"/>
</dbReference>
<keyword evidence="3" id="KW-1185">Reference proteome</keyword>
<dbReference type="AlphaFoldDB" id="A0A0V0Z8I4"/>
<dbReference type="OrthoDB" id="10330674at2759"/>
<organism evidence="2 3">
    <name type="scientific">Trichinella patagoniensis</name>
    <dbReference type="NCBI Taxonomy" id="990121"/>
    <lineage>
        <taxon>Eukaryota</taxon>
        <taxon>Metazoa</taxon>
        <taxon>Ecdysozoa</taxon>
        <taxon>Nematoda</taxon>
        <taxon>Enoplea</taxon>
        <taxon>Dorylaimia</taxon>
        <taxon>Trichinellida</taxon>
        <taxon>Trichinellidae</taxon>
        <taxon>Trichinella</taxon>
    </lineage>
</organism>
<accession>A0A0V0Z8I4</accession>
<name>A0A0V0Z8I4_9BILA</name>
<proteinExistence type="predicted"/>
<dbReference type="EMBL" id="JYDQ01000318">
    <property type="protein sequence ID" value="KRY08643.1"/>
    <property type="molecule type" value="Genomic_DNA"/>
</dbReference>
<feature type="region of interest" description="Disordered" evidence="1">
    <location>
        <begin position="1"/>
        <end position="28"/>
    </location>
</feature>
<sequence>MSARNTPPDELSSFEEEKLLRNGNSPNDVSLSHLRRIRYSQFNSNVWKFRGRNDKVIIQIYPEDHAKSCSVDEHPAYKRGTMMKPSPHPPIPLLQASSEFSAVFDFQCTEAVSEFSSIL</sequence>
<protein>
    <submittedName>
        <fullName evidence="2">Uncharacterized protein</fullName>
    </submittedName>
</protein>